<dbReference type="PANTHER" id="PTHR20544:SF0">
    <property type="entry name" value="NUCLEOPROTEIN TPR_MLP1 DOMAIN-CONTAINING PROTEIN"/>
    <property type="match status" value="1"/>
</dbReference>
<keyword evidence="2" id="KW-0963">Cytoplasm</keyword>
<feature type="compositionally biased region" description="Basic and acidic residues" evidence="6">
    <location>
        <begin position="305"/>
        <end position="315"/>
    </location>
</feature>
<name>A0A1I8IUJ1_9PLAT</name>
<dbReference type="Proteomes" id="UP000095280">
    <property type="component" value="Unplaced"/>
</dbReference>
<feature type="coiled-coil region" evidence="5">
    <location>
        <begin position="332"/>
        <end position="454"/>
    </location>
</feature>
<evidence type="ECO:0000256" key="1">
    <source>
        <dbReference type="ARBA" id="ARBA00004114"/>
    </source>
</evidence>
<comment type="similarity">
    <text evidence="4">Belongs to the CEP135/TSGA10 family.</text>
</comment>
<feature type="region of interest" description="Disordered" evidence="6">
    <location>
        <begin position="165"/>
        <end position="201"/>
    </location>
</feature>
<sequence>ARLRFRFCLRGSRCCCGCSVDARATRRSCFRGGGGGGEAAELVDAVSSGIGGEDSKDEAADTSEGDSGGVGEGENTIGTVAPPSSSAAAWVTLSGRLREVATSTALSGESPIVFAAQYSSSRLYSNGGVREGRRGQLFSGDCSSAFRALEPPAQQHGIERAMPALKRSASARASDRQRLQDCSGNSRQRRPSSGNGGRDGAVSCSMLDLEELRSIVAQQQEDKQRLAQRILRLTACERELVLELERLRRKIGTGGGGGVAGDSASAAQLERYLRGVEEDREFWKAEADRLSRMMRMPALSGGRADSQERLRDGQRRRSPSPGRSQLTAAAELSRVRRERDELRQVLDKFERHLSDIQAEVRSLARERGELARALAEAQAEQQRLRRQSAAGATSAQTMMKRLEAERDETVTELRRAAAERERLRATAEAAEAERSRLELRSTELEAALRAMAAERAELASREAAQRLHCAEVGERLQLLERRLGRQAEDTADGERRSRQLEAEAAERLRRLEAELRESQETAERLEAELEAEQAELSACQDREQRSRLEAHEARTELQLMQERLDAAQTEADLRGRELARQRQRCGELEAEAERLARALGAERLSGAAATAAAWGSSRLAAESDASATVGAQSVSRSPDAAQILLNSTDEPQQRQQRRLRRSRRHSRSNLRPSSSLTQIPIKSDGLRNLADAADKFALRRCQGGAAALVEQEARHDRLRELLTIGHNNPQDWQLPTIRVVRLTACHQDILDARLTDLSFAAAGGAPQTVRLKSPQLLQLLLRAGRFLLALMLHMTIVALDMILLATYVILPRIIWRLMQCLLLFATAHVNWLLSMVQLSGGCPMPSVTRTQLLAFQPIVLMIDAPRFQLSMALMHTAQLLEQHLVLILRLQLRVHYVLRKPRKPPNFLWSLLHWPLPCLLVFHCRTSRLIVCGLLSRRVFPVPLLQAAALPAATAAALLPSVRPVLRAGSVNCLGGGEFAFGFFDFLTGWWASCGSFEIVLDTDGFSFRCFERFLRRSVAEPSASKALQRRSAGSRFGAGCALRCGAGSGIWIRCSQRRSRRSCRRCRRGLSVASVARSRWLWKKSGGGCDCDCVSDGCGCRSGGEALRLGVDSGASSLHGMTTLEEEKFFGDCASTESDRPVKKRMSIRLLVAAAGGAS</sequence>
<keyword evidence="7" id="KW-0812">Transmembrane</keyword>
<accession>A0A1I8IUJ1</accession>
<dbReference type="PANTHER" id="PTHR20544">
    <property type="entry name" value="CENTROSOMAL PROTEIN CEP135"/>
    <property type="match status" value="1"/>
</dbReference>
<feature type="transmembrane region" description="Helical" evidence="7">
    <location>
        <begin position="786"/>
        <end position="809"/>
    </location>
</feature>
<keyword evidence="7" id="KW-1133">Transmembrane helix</keyword>
<organism evidence="8 9">
    <name type="scientific">Macrostomum lignano</name>
    <dbReference type="NCBI Taxonomy" id="282301"/>
    <lineage>
        <taxon>Eukaryota</taxon>
        <taxon>Metazoa</taxon>
        <taxon>Spiralia</taxon>
        <taxon>Lophotrochozoa</taxon>
        <taxon>Platyhelminthes</taxon>
        <taxon>Rhabditophora</taxon>
        <taxon>Macrostomorpha</taxon>
        <taxon>Macrostomida</taxon>
        <taxon>Macrostomidae</taxon>
        <taxon>Macrostomum</taxon>
    </lineage>
</organism>
<dbReference type="WBParaSite" id="maker-uti_cns_0017409-snap-gene-0.2-mRNA-1">
    <property type="protein sequence ID" value="maker-uti_cns_0017409-snap-gene-0.2-mRNA-1"/>
    <property type="gene ID" value="maker-uti_cns_0017409-snap-gene-0.2"/>
</dbReference>
<feature type="region of interest" description="Disordered" evidence="6">
    <location>
        <begin position="644"/>
        <end position="678"/>
    </location>
</feature>
<evidence type="ECO:0000256" key="7">
    <source>
        <dbReference type="SAM" id="Phobius"/>
    </source>
</evidence>
<feature type="transmembrane region" description="Helical" evidence="7">
    <location>
        <begin position="821"/>
        <end position="840"/>
    </location>
</feature>
<evidence type="ECO:0000256" key="3">
    <source>
        <dbReference type="ARBA" id="ARBA00023212"/>
    </source>
</evidence>
<feature type="region of interest" description="Disordered" evidence="6">
    <location>
        <begin position="519"/>
        <end position="549"/>
    </location>
</feature>
<proteinExistence type="inferred from homology"/>
<feature type="compositionally biased region" description="Basic residues" evidence="6">
    <location>
        <begin position="655"/>
        <end position="668"/>
    </location>
</feature>
<evidence type="ECO:0000313" key="8">
    <source>
        <dbReference type="Proteomes" id="UP000095280"/>
    </source>
</evidence>
<evidence type="ECO:0000256" key="4">
    <source>
        <dbReference type="ARBA" id="ARBA00038123"/>
    </source>
</evidence>
<comment type="subcellular location">
    <subcellularLocation>
        <location evidence="1">Cytoplasm</location>
        <location evidence="1">Cytoskeleton</location>
        <location evidence="1">Microtubule organizing center</location>
        <location evidence="1">Centrosome</location>
        <location evidence="1">Centriole</location>
    </subcellularLocation>
</comment>
<dbReference type="GO" id="GO:0005814">
    <property type="term" value="C:centriole"/>
    <property type="evidence" value="ECO:0007669"/>
    <property type="project" value="UniProtKB-SubCell"/>
</dbReference>
<feature type="compositionally biased region" description="Basic and acidic residues" evidence="6">
    <location>
        <begin position="540"/>
        <end position="549"/>
    </location>
</feature>
<evidence type="ECO:0000313" key="9">
    <source>
        <dbReference type="WBParaSite" id="maker-uti_cns_0017409-snap-gene-0.2-mRNA-1"/>
    </source>
</evidence>
<keyword evidence="8" id="KW-1185">Reference proteome</keyword>
<feature type="coiled-coil region" evidence="5">
    <location>
        <begin position="266"/>
        <end position="293"/>
    </location>
</feature>
<keyword evidence="7" id="KW-0472">Membrane</keyword>
<feature type="region of interest" description="Disordered" evidence="6">
    <location>
        <begin position="48"/>
        <end position="82"/>
    </location>
</feature>
<protein>
    <submittedName>
        <fullName evidence="9">C2 domain-containing protein</fullName>
    </submittedName>
</protein>
<keyword evidence="3" id="KW-0206">Cytoskeleton</keyword>
<keyword evidence="5" id="KW-0175">Coiled coil</keyword>
<feature type="region of interest" description="Disordered" evidence="6">
    <location>
        <begin position="294"/>
        <end position="332"/>
    </location>
</feature>
<evidence type="ECO:0000256" key="2">
    <source>
        <dbReference type="ARBA" id="ARBA00022490"/>
    </source>
</evidence>
<dbReference type="AlphaFoldDB" id="A0A1I8IUJ1"/>
<evidence type="ECO:0000256" key="6">
    <source>
        <dbReference type="SAM" id="MobiDB-lite"/>
    </source>
</evidence>
<evidence type="ECO:0000256" key="5">
    <source>
        <dbReference type="SAM" id="Coils"/>
    </source>
</evidence>
<dbReference type="InterPro" id="IPR051877">
    <property type="entry name" value="Centriole_BasalBody_StrucProt"/>
</dbReference>
<reference evidence="9" key="1">
    <citation type="submission" date="2016-11" db="UniProtKB">
        <authorList>
            <consortium name="WormBaseParasite"/>
        </authorList>
    </citation>
    <scope>IDENTIFICATION</scope>
</reference>